<feature type="compositionally biased region" description="Polar residues" evidence="3">
    <location>
        <begin position="53"/>
        <end position="63"/>
    </location>
</feature>
<comment type="caution">
    <text evidence="5">The sequence shown here is derived from an EMBL/GenBank/DDBJ whole genome shotgun (WGS) entry which is preliminary data.</text>
</comment>
<feature type="region of interest" description="Disordered" evidence="3">
    <location>
        <begin position="53"/>
        <end position="88"/>
    </location>
</feature>
<reference evidence="5" key="1">
    <citation type="journal article" date="2020" name="Fungal Divers.">
        <title>Resolving the Mortierellaceae phylogeny through synthesis of multi-gene phylogenetics and phylogenomics.</title>
        <authorList>
            <person name="Vandepol N."/>
            <person name="Liber J."/>
            <person name="Desiro A."/>
            <person name="Na H."/>
            <person name="Kennedy M."/>
            <person name="Barry K."/>
            <person name="Grigoriev I.V."/>
            <person name="Miller A.N."/>
            <person name="O'Donnell K."/>
            <person name="Stajich J.E."/>
            <person name="Bonito G."/>
        </authorList>
    </citation>
    <scope>NUCLEOTIDE SEQUENCE</scope>
    <source>
        <strain evidence="5">NVP60</strain>
    </source>
</reference>
<dbReference type="PROSITE" id="PS50002">
    <property type="entry name" value="SH3"/>
    <property type="match status" value="1"/>
</dbReference>
<dbReference type="Pfam" id="PF07653">
    <property type="entry name" value="SH3_2"/>
    <property type="match status" value="1"/>
</dbReference>
<feature type="compositionally biased region" description="Polar residues" evidence="3">
    <location>
        <begin position="72"/>
        <end position="88"/>
    </location>
</feature>
<protein>
    <recommendedName>
        <fullName evidence="4">SH3 domain-containing protein</fullName>
    </recommendedName>
</protein>
<dbReference type="Proteomes" id="UP000823405">
    <property type="component" value="Unassembled WGS sequence"/>
</dbReference>
<evidence type="ECO:0000313" key="5">
    <source>
        <dbReference type="EMBL" id="KAG0316060.1"/>
    </source>
</evidence>
<keyword evidence="6" id="KW-1185">Reference proteome</keyword>
<evidence type="ECO:0000256" key="2">
    <source>
        <dbReference type="PROSITE-ProRule" id="PRU00192"/>
    </source>
</evidence>
<dbReference type="OrthoDB" id="10255964at2759"/>
<dbReference type="SUPFAM" id="SSF50044">
    <property type="entry name" value="SH3-domain"/>
    <property type="match status" value="1"/>
</dbReference>
<organism evidence="5 6">
    <name type="scientific">Linnemannia gamsii</name>
    <dbReference type="NCBI Taxonomy" id="64522"/>
    <lineage>
        <taxon>Eukaryota</taxon>
        <taxon>Fungi</taxon>
        <taxon>Fungi incertae sedis</taxon>
        <taxon>Mucoromycota</taxon>
        <taxon>Mortierellomycotina</taxon>
        <taxon>Mortierellomycetes</taxon>
        <taxon>Mortierellales</taxon>
        <taxon>Mortierellaceae</taxon>
        <taxon>Linnemannia</taxon>
    </lineage>
</organism>
<dbReference type="Gene3D" id="2.30.30.40">
    <property type="entry name" value="SH3 Domains"/>
    <property type="match status" value="1"/>
</dbReference>
<dbReference type="EMBL" id="JAAAIN010000333">
    <property type="protein sequence ID" value="KAG0316060.1"/>
    <property type="molecule type" value="Genomic_DNA"/>
</dbReference>
<dbReference type="PRINTS" id="PR00452">
    <property type="entry name" value="SH3DOMAIN"/>
</dbReference>
<dbReference type="PANTHER" id="PTHR45929:SF7">
    <property type="entry name" value="LAS SEVENTEEN-BINDING PROTEIN 1"/>
    <property type="match status" value="1"/>
</dbReference>
<dbReference type="SMART" id="SM00326">
    <property type="entry name" value="SH3"/>
    <property type="match status" value="1"/>
</dbReference>
<evidence type="ECO:0000256" key="3">
    <source>
        <dbReference type="SAM" id="MobiDB-lite"/>
    </source>
</evidence>
<name>A0A9P6URG9_9FUNG</name>
<dbReference type="InterPro" id="IPR001452">
    <property type="entry name" value="SH3_domain"/>
</dbReference>
<dbReference type="InterPro" id="IPR036028">
    <property type="entry name" value="SH3-like_dom_sf"/>
</dbReference>
<evidence type="ECO:0000259" key="4">
    <source>
        <dbReference type="PROSITE" id="PS50002"/>
    </source>
</evidence>
<gene>
    <name evidence="5" type="ORF">BGZ97_007480</name>
</gene>
<evidence type="ECO:0000256" key="1">
    <source>
        <dbReference type="ARBA" id="ARBA00022443"/>
    </source>
</evidence>
<sequence>MSGLHRNARLYWDATIPLYQQHMQMQQMQQNQFSVMLRSPLQENVNTSSTFLFENPPTHNSLVPSKVENGPDSPSSDAGSQDSDQTYTSEMRTLEVIARAQAMFDFLGEDCGDLPFKVSDVINIIEFINDDWWRGVLGKEVGIFPSAYVQKLNPPDKGNYPPLLIKIRKPASLHSLTEQEDSIHTIHPLVTVESREF</sequence>
<feature type="domain" description="SH3" evidence="4">
    <location>
        <begin position="95"/>
        <end position="154"/>
    </location>
</feature>
<dbReference type="AlphaFoldDB" id="A0A9P6URG9"/>
<evidence type="ECO:0000313" key="6">
    <source>
        <dbReference type="Proteomes" id="UP000823405"/>
    </source>
</evidence>
<dbReference type="PANTHER" id="PTHR45929">
    <property type="entry name" value="JAK PATHWAY SIGNAL TRANSDUCTION ADAPTOR MOLECULE"/>
    <property type="match status" value="1"/>
</dbReference>
<proteinExistence type="predicted"/>
<keyword evidence="1 2" id="KW-0728">SH3 domain</keyword>
<accession>A0A9P6URG9</accession>
<dbReference type="InterPro" id="IPR050670">
    <property type="entry name" value="STAM"/>
</dbReference>